<feature type="domain" description="Reverse transcriptase Ty1/copia-type" evidence="2">
    <location>
        <begin position="217"/>
        <end position="329"/>
    </location>
</feature>
<dbReference type="OrthoDB" id="412902at2759"/>
<reference evidence="3" key="1">
    <citation type="submission" date="2021-02" db="EMBL/GenBank/DDBJ databases">
        <authorList>
            <person name="Dougan E. K."/>
            <person name="Rhodes N."/>
            <person name="Thang M."/>
            <person name="Chan C."/>
        </authorList>
    </citation>
    <scope>NUCLEOTIDE SEQUENCE</scope>
</reference>
<keyword evidence="4" id="KW-1185">Reference proteome</keyword>
<dbReference type="Pfam" id="PF07727">
    <property type="entry name" value="RVT_2"/>
    <property type="match status" value="1"/>
</dbReference>
<sequence length="623" mass="69239">RDRAGINHSEHCRKRITDALKETIAGQARLDREGGEPTEGQGSASSGTTEAFNRGVAASAAPPTGQKRKSEGGGDEQRAEVPPTEARSEPQKRKATESTEGMIEELTAQEREDFIASVQGKTNPTCDLEDDLWEEKFFDENTGKQLPLEGVKQARTEEIETINTMGVWEVIPRPPGEKTIGARWIDINKGDSPHMKLRSRLVAQELKRKKDYREGEDQVCVLFIDVKKAHFWSPVRRRLLVELPPEAGEDKTKVGLLKRSLYGTRDAPSNWEHAIKDVMESIGFKQGVSNPCLYVHDEFSLRCNVHGDEFTVVGSYDKLQRLIKELKKAWTIEVRGILARPGSRLPNVCHKISVLNHLVSWTEHGIELEADPRRVELVLEQLGLEKAAPVATPLVKSKGDEEEVPLTDQEAGYYRSVAMRIGYLSMDRPDMLRTVRELAKGLKAPTSFHWSLLKRAARYLKGVPRLVQLIPNQDSFSIIQCWSDTDHAGCVRTRKSTTGSVIQLGRSVIKATAKGQAVIALSSGEAEYCGLISTASAALGEQAMLADWNISCPVCVNMDATTGMSIGSRRGLGKVKHIDTCFLWVQDLVDRQRIRLKKVNTGDMLADIMTKPLDAGTIRKFLS</sequence>
<feature type="compositionally biased region" description="Basic and acidic residues" evidence="1">
    <location>
        <begin position="86"/>
        <end position="97"/>
    </location>
</feature>
<evidence type="ECO:0000313" key="3">
    <source>
        <dbReference type="EMBL" id="CAE7386981.1"/>
    </source>
</evidence>
<evidence type="ECO:0000259" key="2">
    <source>
        <dbReference type="Pfam" id="PF07727"/>
    </source>
</evidence>
<dbReference type="PANTHER" id="PTHR11439">
    <property type="entry name" value="GAG-POL-RELATED RETROTRANSPOSON"/>
    <property type="match status" value="1"/>
</dbReference>
<organism evidence="3 4">
    <name type="scientific">Symbiodinium pilosum</name>
    <name type="common">Dinoflagellate</name>
    <dbReference type="NCBI Taxonomy" id="2952"/>
    <lineage>
        <taxon>Eukaryota</taxon>
        <taxon>Sar</taxon>
        <taxon>Alveolata</taxon>
        <taxon>Dinophyceae</taxon>
        <taxon>Suessiales</taxon>
        <taxon>Symbiodiniaceae</taxon>
        <taxon>Symbiodinium</taxon>
    </lineage>
</organism>
<protein>
    <recommendedName>
        <fullName evidence="2">Reverse transcriptase Ty1/copia-type domain-containing protein</fullName>
    </recommendedName>
</protein>
<dbReference type="InterPro" id="IPR013103">
    <property type="entry name" value="RVT_2"/>
</dbReference>
<accession>A0A812QJU6</accession>
<dbReference type="EMBL" id="CAJNIZ010016535">
    <property type="protein sequence ID" value="CAE7386981.1"/>
    <property type="molecule type" value="Genomic_DNA"/>
</dbReference>
<dbReference type="PANTHER" id="PTHR11439:SF483">
    <property type="entry name" value="PEPTIDE SYNTHASE GLIP-LIKE, PUTATIVE (AFU_ORTHOLOGUE AFUA_3G12920)-RELATED"/>
    <property type="match status" value="1"/>
</dbReference>
<dbReference type="CDD" id="cd09272">
    <property type="entry name" value="RNase_HI_RT_Ty1"/>
    <property type="match status" value="1"/>
</dbReference>
<feature type="non-terminal residue" evidence="3">
    <location>
        <position position="1"/>
    </location>
</feature>
<dbReference type="Proteomes" id="UP000649617">
    <property type="component" value="Unassembled WGS sequence"/>
</dbReference>
<dbReference type="AlphaFoldDB" id="A0A812QJU6"/>
<proteinExistence type="predicted"/>
<name>A0A812QJU6_SYMPI</name>
<comment type="caution">
    <text evidence="3">The sequence shown here is derived from an EMBL/GenBank/DDBJ whole genome shotgun (WGS) entry which is preliminary data.</text>
</comment>
<evidence type="ECO:0000256" key="1">
    <source>
        <dbReference type="SAM" id="MobiDB-lite"/>
    </source>
</evidence>
<feature type="region of interest" description="Disordered" evidence="1">
    <location>
        <begin position="23"/>
        <end position="100"/>
    </location>
</feature>
<feature type="compositionally biased region" description="Basic and acidic residues" evidence="1">
    <location>
        <begin position="68"/>
        <end position="79"/>
    </location>
</feature>
<evidence type="ECO:0000313" key="4">
    <source>
        <dbReference type="Proteomes" id="UP000649617"/>
    </source>
</evidence>
<feature type="compositionally biased region" description="Polar residues" evidence="1">
    <location>
        <begin position="40"/>
        <end position="51"/>
    </location>
</feature>
<gene>
    <name evidence="3" type="ORF">SPIL2461_LOCUS9480</name>
</gene>